<organism evidence="3 4">
    <name type="scientific">Tilletia indica</name>
    <dbReference type="NCBI Taxonomy" id="43049"/>
    <lineage>
        <taxon>Eukaryota</taxon>
        <taxon>Fungi</taxon>
        <taxon>Dikarya</taxon>
        <taxon>Basidiomycota</taxon>
        <taxon>Ustilaginomycotina</taxon>
        <taxon>Exobasidiomycetes</taxon>
        <taxon>Tilletiales</taxon>
        <taxon>Tilletiaceae</taxon>
        <taxon>Tilletia</taxon>
    </lineage>
</organism>
<evidence type="ECO:0000313" key="4">
    <source>
        <dbReference type="Proteomes" id="UP000077521"/>
    </source>
</evidence>
<comment type="subcellular location">
    <subcellularLocation>
        <location evidence="2">Cytoplasm</location>
    </subcellularLocation>
    <subcellularLocation>
        <location evidence="2">Nucleus</location>
    </subcellularLocation>
</comment>
<dbReference type="CDD" id="cd11283">
    <property type="entry name" value="ADF_GMF-beta_like"/>
    <property type="match status" value="1"/>
</dbReference>
<keyword evidence="4" id="KW-1185">Reference proteome</keyword>
<comment type="similarity">
    <text evidence="1 2">Belongs to the actin-binding proteins ADF family. GMF subfamily.</text>
</comment>
<dbReference type="PIRSF" id="PIRSF001788">
    <property type="entry name" value="GMF-beta"/>
    <property type="match status" value="1"/>
</dbReference>
<dbReference type="AlphaFoldDB" id="A0A177T9S2"/>
<dbReference type="PANTHER" id="PTHR11249:SF2">
    <property type="entry name" value="GLIA MATURATION FACTOR"/>
    <property type="match status" value="1"/>
</dbReference>
<dbReference type="GO" id="GO:0005634">
    <property type="term" value="C:nucleus"/>
    <property type="evidence" value="ECO:0007669"/>
    <property type="project" value="UniProtKB-SubCell"/>
</dbReference>
<dbReference type="Pfam" id="PF00241">
    <property type="entry name" value="Cofilin_ADF"/>
    <property type="match status" value="1"/>
</dbReference>
<evidence type="ECO:0000256" key="1">
    <source>
        <dbReference type="ARBA" id="ARBA00010055"/>
    </source>
</evidence>
<reference evidence="3" key="1">
    <citation type="submission" date="2016-04" db="EMBL/GenBank/DDBJ databases">
        <authorList>
            <person name="Nguyen H.D."/>
            <person name="Samba Siva P."/>
            <person name="Cullis J."/>
            <person name="Levesque C.A."/>
            <person name="Hambleton S."/>
        </authorList>
    </citation>
    <scope>NUCLEOTIDE SEQUENCE</scope>
    <source>
        <strain evidence="3">DAOMC 236416</strain>
    </source>
</reference>
<comment type="caution">
    <text evidence="3">The sequence shown here is derived from an EMBL/GenBank/DDBJ whole genome shotgun (WGS) entry which is preliminary data.</text>
</comment>
<keyword evidence="2" id="KW-0539">Nucleus</keyword>
<dbReference type="InterPro" id="IPR011171">
    <property type="entry name" value="GMF"/>
</dbReference>
<keyword evidence="2" id="KW-0963">Cytoplasm</keyword>
<protein>
    <submittedName>
        <fullName evidence="3">Uncharacterized protein</fullName>
    </submittedName>
</protein>
<accession>A0A177T9S2</accession>
<dbReference type="EMBL" id="LWDF02000253">
    <property type="protein sequence ID" value="KAE8251301.1"/>
    <property type="molecule type" value="Genomic_DNA"/>
</dbReference>
<dbReference type="Gene3D" id="3.40.20.10">
    <property type="entry name" value="Severin"/>
    <property type="match status" value="1"/>
</dbReference>
<evidence type="ECO:0000313" key="3">
    <source>
        <dbReference type="EMBL" id="KAE8251301.1"/>
    </source>
</evidence>
<dbReference type="GO" id="GO:0071846">
    <property type="term" value="P:actin filament debranching"/>
    <property type="evidence" value="ECO:0007669"/>
    <property type="project" value="InterPro"/>
</dbReference>
<dbReference type="InterPro" id="IPR002108">
    <property type="entry name" value="ADF-H"/>
</dbReference>
<reference evidence="3" key="2">
    <citation type="journal article" date="2019" name="IMA Fungus">
        <title>Genome sequencing and comparison of five Tilletia species to identify candidate genes for the detection of regulated species infecting wheat.</title>
        <authorList>
            <person name="Nguyen H.D.T."/>
            <person name="Sultana T."/>
            <person name="Kesanakurti P."/>
            <person name="Hambleton S."/>
        </authorList>
    </citation>
    <scope>NUCLEOTIDE SEQUENCE</scope>
    <source>
        <strain evidence="3">DAOMC 236416</strain>
    </source>
</reference>
<evidence type="ECO:0000256" key="2">
    <source>
        <dbReference type="PIRNR" id="PIRNR001788"/>
    </source>
</evidence>
<dbReference type="GO" id="GO:0034316">
    <property type="term" value="P:negative regulation of Arp2/3 complex-mediated actin nucleation"/>
    <property type="evidence" value="ECO:0007669"/>
    <property type="project" value="TreeGrafter"/>
</dbReference>
<dbReference type="SUPFAM" id="SSF55753">
    <property type="entry name" value="Actin depolymerizing proteins"/>
    <property type="match status" value="1"/>
</dbReference>
<proteinExistence type="inferred from homology"/>
<dbReference type="GO" id="GO:0003779">
    <property type="term" value="F:actin binding"/>
    <property type="evidence" value="ECO:0007669"/>
    <property type="project" value="InterPro"/>
</dbReference>
<dbReference type="OrthoDB" id="3919494at2759"/>
<dbReference type="InterPro" id="IPR029006">
    <property type="entry name" value="ADF-H/Gelsolin-like_dom_sf"/>
</dbReference>
<dbReference type="SMART" id="SM00102">
    <property type="entry name" value="ADF"/>
    <property type="match status" value="1"/>
</dbReference>
<dbReference type="GO" id="GO:0071933">
    <property type="term" value="F:Arp2/3 complex binding"/>
    <property type="evidence" value="ECO:0007669"/>
    <property type="project" value="InterPro"/>
</dbReference>
<sequence length="142" mass="15842">MATVDVPSELLASLKQFRMAKQTSLTKDQPASAFVISIDKTKLILQEEERHEPISLEDLVEELPENAPRFIVLSYRLEHNDGRLSFPLVLLYWAPPTSHTTQSTLYASALSHFATACDVGKVIDVREGSDLNDKFLKSKLGA</sequence>
<dbReference type="GO" id="GO:0030479">
    <property type="term" value="C:actin cortical patch"/>
    <property type="evidence" value="ECO:0007669"/>
    <property type="project" value="TreeGrafter"/>
</dbReference>
<dbReference type="PROSITE" id="PS51263">
    <property type="entry name" value="ADF_H"/>
    <property type="match status" value="1"/>
</dbReference>
<dbReference type="PANTHER" id="PTHR11249">
    <property type="entry name" value="GLIAL FACTOR NATURATION FACTOR"/>
    <property type="match status" value="1"/>
</dbReference>
<gene>
    <name evidence="3" type="ORF">A4X13_0g4056</name>
</gene>
<dbReference type="Proteomes" id="UP000077521">
    <property type="component" value="Unassembled WGS sequence"/>
</dbReference>
<name>A0A177T9S2_9BASI</name>